<sequence length="797" mass="91198">MPEEILDNQHENIEAHDDPVESSESAGSTTTFDSSSSSQTSSLNEEDESSKSNNEMHLENYSENSTLKEKLQMWAMNNIFTLRNSVISELLHLLHDQVKEKLPLRAETLLKTKKCSNTVIIVPTAKGNNGLYTYFGIEKILLLMLENSEYDDGKIELLVNIDGMSPYKNSSKQFWPILIRVLHQEFTCTPAAVALYCGDSKPKFMEDLLDDFVNEAAHLITNGLKTPTKNYIFNVKGFSCDTPARAAIKYVKGHGGFYACERCDTKGRSVDKRRIYDIVGKNERSKDSFLNKSQPEHHKPDVTSPLVRIPGFDPVRQVFLEPMHMFHLGVMKSIFEKFVDGNKRTKLNSRQKKHLEQILSEIEPGMTQEFQRKKFNLKDYVHWKATQYGFLLCYTLSMLFERFISTAMYKFLLLLFIACRILFNEQLALTYADFADSLLKGFFKIMPTMFGKSSQVMNFHNLNHVAADVKYVGLPLSSFSAYAFENCLGQISKLIRTPNNPLSQVTRRLFEMQQLGKKFIDKRCSLTDKAKMSLKENSKFAVVDFKNWENPNGLKSTELVPVSWLSYEDSGWFCVYPDEKDYPKLDKWIREEKKPGAKWGRYEVDALKEAKNHEKGVKRLRKSFETADITSTDNDEDGAQNIAVDPPQIIIDESSLAGFFAGLEADANSGVPEFKKNTSRESSSCEPSSSKRMRLDPEIFATKKDIEEIEKGIKKNIKKMQESILYDIKEFIKLQTLNAPQLLDLPAMPFDDLVPFVQFEDELKNNPAKRDALTMRLQRIANGETDYKIALKKCLEL</sequence>
<dbReference type="Proteomes" id="UP001627154">
    <property type="component" value="Unassembled WGS sequence"/>
</dbReference>
<evidence type="ECO:0000256" key="1">
    <source>
        <dbReference type="SAM" id="MobiDB-lite"/>
    </source>
</evidence>
<feature type="region of interest" description="Disordered" evidence="1">
    <location>
        <begin position="1"/>
        <end position="57"/>
    </location>
</feature>
<dbReference type="PANTHER" id="PTHR33053">
    <property type="entry name" value="PROTEIN, PUTATIVE-RELATED"/>
    <property type="match status" value="1"/>
</dbReference>
<feature type="compositionally biased region" description="Low complexity" evidence="1">
    <location>
        <begin position="25"/>
        <end position="43"/>
    </location>
</feature>
<evidence type="ECO:0000313" key="2">
    <source>
        <dbReference type="EMBL" id="KAL3385798.1"/>
    </source>
</evidence>
<accession>A0ABD2VYT5</accession>
<feature type="compositionally biased region" description="Low complexity" evidence="1">
    <location>
        <begin position="680"/>
        <end position="690"/>
    </location>
</feature>
<reference evidence="2 3" key="1">
    <citation type="journal article" date="2024" name="bioRxiv">
        <title>A reference genome for Trichogramma kaykai: A tiny desert-dwelling parasitoid wasp with competing sex-ratio distorters.</title>
        <authorList>
            <person name="Culotta J."/>
            <person name="Lindsey A.R."/>
        </authorList>
    </citation>
    <scope>NUCLEOTIDE SEQUENCE [LARGE SCALE GENOMIC DNA]</scope>
    <source>
        <strain evidence="2 3">KSX58</strain>
    </source>
</reference>
<proteinExistence type="predicted"/>
<protein>
    <recommendedName>
        <fullName evidence="4">Transposase domain-containing protein</fullName>
    </recommendedName>
</protein>
<feature type="compositionally biased region" description="Basic and acidic residues" evidence="1">
    <location>
        <begin position="7"/>
        <end position="19"/>
    </location>
</feature>
<gene>
    <name evidence="2" type="ORF">TKK_018831</name>
</gene>
<organism evidence="2 3">
    <name type="scientific">Trichogramma kaykai</name>
    <dbReference type="NCBI Taxonomy" id="54128"/>
    <lineage>
        <taxon>Eukaryota</taxon>
        <taxon>Metazoa</taxon>
        <taxon>Ecdysozoa</taxon>
        <taxon>Arthropoda</taxon>
        <taxon>Hexapoda</taxon>
        <taxon>Insecta</taxon>
        <taxon>Pterygota</taxon>
        <taxon>Neoptera</taxon>
        <taxon>Endopterygota</taxon>
        <taxon>Hymenoptera</taxon>
        <taxon>Apocrita</taxon>
        <taxon>Proctotrupomorpha</taxon>
        <taxon>Chalcidoidea</taxon>
        <taxon>Trichogrammatidae</taxon>
        <taxon>Trichogramma</taxon>
    </lineage>
</organism>
<evidence type="ECO:0008006" key="4">
    <source>
        <dbReference type="Google" id="ProtNLM"/>
    </source>
</evidence>
<dbReference type="PANTHER" id="PTHR33053:SF9">
    <property type="entry name" value="AGAP000105-PA"/>
    <property type="match status" value="1"/>
</dbReference>
<comment type="caution">
    <text evidence="2">The sequence shown here is derived from an EMBL/GenBank/DDBJ whole genome shotgun (WGS) entry which is preliminary data.</text>
</comment>
<dbReference type="AlphaFoldDB" id="A0ABD2VYT5"/>
<feature type="region of interest" description="Disordered" evidence="1">
    <location>
        <begin position="671"/>
        <end position="692"/>
    </location>
</feature>
<dbReference type="EMBL" id="JBJJXI010000153">
    <property type="protein sequence ID" value="KAL3385798.1"/>
    <property type="molecule type" value="Genomic_DNA"/>
</dbReference>
<keyword evidence="3" id="KW-1185">Reference proteome</keyword>
<evidence type="ECO:0000313" key="3">
    <source>
        <dbReference type="Proteomes" id="UP001627154"/>
    </source>
</evidence>
<name>A0ABD2VYT5_9HYME</name>